<evidence type="ECO:0000313" key="5">
    <source>
        <dbReference type="Proteomes" id="UP000234950"/>
    </source>
</evidence>
<proteinExistence type="predicted"/>
<accession>A0A2N5HCB2</accession>
<dbReference type="InterPro" id="IPR055170">
    <property type="entry name" value="GFO_IDH_MocA-like_dom"/>
</dbReference>
<protein>
    <submittedName>
        <fullName evidence="4">Dehydrogenase</fullName>
    </submittedName>
</protein>
<evidence type="ECO:0000259" key="2">
    <source>
        <dbReference type="Pfam" id="PF01408"/>
    </source>
</evidence>
<dbReference type="GO" id="GO:0000166">
    <property type="term" value="F:nucleotide binding"/>
    <property type="evidence" value="ECO:0007669"/>
    <property type="project" value="InterPro"/>
</dbReference>
<feature type="domain" description="Gfo/Idh/MocA-like oxidoreductase N-terminal" evidence="2">
    <location>
        <begin position="4"/>
        <end position="123"/>
    </location>
</feature>
<dbReference type="EMBL" id="PGVE01000063">
    <property type="protein sequence ID" value="PLS03161.1"/>
    <property type="molecule type" value="Genomic_DNA"/>
</dbReference>
<dbReference type="InterPro" id="IPR036291">
    <property type="entry name" value="NAD(P)-bd_dom_sf"/>
</dbReference>
<reference evidence="4 5" key="1">
    <citation type="submission" date="2017-11" db="EMBL/GenBank/DDBJ databases">
        <title>Comparitive Functional Genomics of Dry Heat Resistant strains isolated from the Viking Spacecraft.</title>
        <authorList>
            <person name="Seuylemezian A."/>
            <person name="Cooper K."/>
            <person name="Vaishampayan P."/>
        </authorList>
    </citation>
    <scope>NUCLEOTIDE SEQUENCE [LARGE SCALE GENOMIC DNA]</scope>
    <source>
        <strain evidence="4 5">V32-6</strain>
    </source>
</reference>
<dbReference type="Proteomes" id="UP000234950">
    <property type="component" value="Unassembled WGS sequence"/>
</dbReference>
<evidence type="ECO:0000256" key="1">
    <source>
        <dbReference type="ARBA" id="ARBA00023002"/>
    </source>
</evidence>
<dbReference type="AlphaFoldDB" id="A0A2N5HCB2"/>
<keyword evidence="1" id="KW-0560">Oxidoreductase</keyword>
<feature type="domain" description="GFO/IDH/MocA-like oxidoreductase" evidence="3">
    <location>
        <begin position="131"/>
        <end position="281"/>
    </location>
</feature>
<dbReference type="PANTHER" id="PTHR43818:SF11">
    <property type="entry name" value="BCDNA.GH03377"/>
    <property type="match status" value="1"/>
</dbReference>
<dbReference type="Pfam" id="PF22725">
    <property type="entry name" value="GFO_IDH_MocA_C3"/>
    <property type="match status" value="1"/>
</dbReference>
<dbReference type="GO" id="GO:0016491">
    <property type="term" value="F:oxidoreductase activity"/>
    <property type="evidence" value="ECO:0007669"/>
    <property type="project" value="UniProtKB-KW"/>
</dbReference>
<dbReference type="Pfam" id="PF01408">
    <property type="entry name" value="GFO_IDH_MocA"/>
    <property type="match status" value="1"/>
</dbReference>
<sequence>MEKIKVGIIGTGFIGPTHIEAIRRLGFVEVAGLAETSQEMAEKKAAELGIPKAFGDYREMLRDSEIQVVHNCTPNHLHFAINKEIILAGKHVVSEKPLAMNSDESAELLELAEKLGVIHAVNFNYRQHASVQNLKAKITEGDLGKVNLVHGSYLQDWLLYETDYNWRLAPEVGGKSRAVADIGSHWCDTVQFVTGKKIVEVFADLATVVPVRKKPTGNVATFGAQTAEDMKYEDVPINTEDYASVLVRFEDGSRGVFTVSQVSAGRKNRLSFEINGSQASVFWNQEEPEKLWIGHRDKANEVLLADPALFLPEARSAIHHPGGHNEGWPDALKNMMFNFYTFVRDGKSLKTDKPNFATFADGHLSMCITDAILESNQQQKWVKVLKHGDGSLASKGPAGPFTAQL</sequence>
<name>A0A2N5HCB2_9BACI</name>
<evidence type="ECO:0000313" key="4">
    <source>
        <dbReference type="EMBL" id="PLS03161.1"/>
    </source>
</evidence>
<keyword evidence="5" id="KW-1185">Reference proteome</keyword>
<dbReference type="InterPro" id="IPR000683">
    <property type="entry name" value="Gfo/Idh/MocA-like_OxRdtase_N"/>
</dbReference>
<dbReference type="InterPro" id="IPR050463">
    <property type="entry name" value="Gfo/Idh/MocA_oxidrdct_glycsds"/>
</dbReference>
<dbReference type="Gene3D" id="3.30.360.10">
    <property type="entry name" value="Dihydrodipicolinate Reductase, domain 2"/>
    <property type="match status" value="1"/>
</dbReference>
<dbReference type="OrthoDB" id="9815825at2"/>
<gene>
    <name evidence="4" type="ORF">CVD27_16000</name>
</gene>
<comment type="caution">
    <text evidence="4">The sequence shown here is derived from an EMBL/GenBank/DDBJ whole genome shotgun (WGS) entry which is preliminary data.</text>
</comment>
<dbReference type="PANTHER" id="PTHR43818">
    <property type="entry name" value="BCDNA.GH03377"/>
    <property type="match status" value="1"/>
</dbReference>
<dbReference type="Gene3D" id="3.40.50.720">
    <property type="entry name" value="NAD(P)-binding Rossmann-like Domain"/>
    <property type="match status" value="1"/>
</dbReference>
<dbReference type="RefSeq" id="WP_101648891.1">
    <property type="nucleotide sequence ID" value="NZ_PGVE01000063.1"/>
</dbReference>
<organism evidence="4 5">
    <name type="scientific">Neobacillus cucumis</name>
    <dbReference type="NCBI Taxonomy" id="1740721"/>
    <lineage>
        <taxon>Bacteria</taxon>
        <taxon>Bacillati</taxon>
        <taxon>Bacillota</taxon>
        <taxon>Bacilli</taxon>
        <taxon>Bacillales</taxon>
        <taxon>Bacillaceae</taxon>
        <taxon>Neobacillus</taxon>
    </lineage>
</organism>
<dbReference type="SUPFAM" id="SSF55347">
    <property type="entry name" value="Glyceraldehyde-3-phosphate dehydrogenase-like, C-terminal domain"/>
    <property type="match status" value="1"/>
</dbReference>
<dbReference type="SUPFAM" id="SSF51735">
    <property type="entry name" value="NAD(P)-binding Rossmann-fold domains"/>
    <property type="match status" value="1"/>
</dbReference>
<evidence type="ECO:0000259" key="3">
    <source>
        <dbReference type="Pfam" id="PF22725"/>
    </source>
</evidence>